<dbReference type="AlphaFoldDB" id="A0A9P8TM47"/>
<dbReference type="OrthoDB" id="4080273at2759"/>
<evidence type="ECO:0000313" key="1">
    <source>
        <dbReference type="EMBL" id="KAH3683750.1"/>
    </source>
</evidence>
<organism evidence="1 2">
    <name type="scientific">Wickerhamomyces pijperi</name>
    <name type="common">Yeast</name>
    <name type="synonym">Pichia pijperi</name>
    <dbReference type="NCBI Taxonomy" id="599730"/>
    <lineage>
        <taxon>Eukaryota</taxon>
        <taxon>Fungi</taxon>
        <taxon>Dikarya</taxon>
        <taxon>Ascomycota</taxon>
        <taxon>Saccharomycotina</taxon>
        <taxon>Saccharomycetes</taxon>
        <taxon>Phaffomycetales</taxon>
        <taxon>Wickerhamomycetaceae</taxon>
        <taxon>Wickerhamomyces</taxon>
    </lineage>
</organism>
<reference evidence="1" key="2">
    <citation type="submission" date="2021-01" db="EMBL/GenBank/DDBJ databases">
        <authorList>
            <person name="Schikora-Tamarit M.A."/>
        </authorList>
    </citation>
    <scope>NUCLEOTIDE SEQUENCE</scope>
    <source>
        <strain evidence="1">CBS2887</strain>
    </source>
</reference>
<protein>
    <submittedName>
        <fullName evidence="1">Uncharacterized protein</fullName>
    </submittedName>
</protein>
<keyword evidence="2" id="KW-1185">Reference proteome</keyword>
<accession>A0A9P8TM47</accession>
<dbReference type="Proteomes" id="UP000774326">
    <property type="component" value="Unassembled WGS sequence"/>
</dbReference>
<evidence type="ECO:0000313" key="2">
    <source>
        <dbReference type="Proteomes" id="UP000774326"/>
    </source>
</evidence>
<proteinExistence type="predicted"/>
<gene>
    <name evidence="1" type="ORF">WICPIJ_005269</name>
</gene>
<name>A0A9P8TM47_WICPI</name>
<dbReference type="EMBL" id="JAEUBG010002963">
    <property type="protein sequence ID" value="KAH3683750.1"/>
    <property type="molecule type" value="Genomic_DNA"/>
</dbReference>
<reference evidence="1" key="1">
    <citation type="journal article" date="2021" name="Open Biol.">
        <title>Shared evolutionary footprints suggest mitochondrial oxidative damage underlies multiple complex I losses in fungi.</title>
        <authorList>
            <person name="Schikora-Tamarit M.A."/>
            <person name="Marcet-Houben M."/>
            <person name="Nosek J."/>
            <person name="Gabaldon T."/>
        </authorList>
    </citation>
    <scope>NUCLEOTIDE SEQUENCE</scope>
    <source>
        <strain evidence="1">CBS2887</strain>
    </source>
</reference>
<sequence>MKRYLLLGPWAQDLGLPKSHGTSRIGLSHTQKLSCVEKLRQDGNLRSDMAFPKYDENGEAVVEEGEVAPRLYKGDQVVPLESIVAQTKPSAAEEVKKEIESKK</sequence>
<comment type="caution">
    <text evidence="1">The sequence shown here is derived from an EMBL/GenBank/DDBJ whole genome shotgun (WGS) entry which is preliminary data.</text>
</comment>